<dbReference type="AlphaFoldDB" id="A0A0F6W133"/>
<protein>
    <recommendedName>
        <fullName evidence="1">Microbial-type PARG catalytic domain-containing protein</fullName>
    </recommendedName>
</protein>
<dbReference type="SUPFAM" id="SSF52949">
    <property type="entry name" value="Macro domain-like"/>
    <property type="match status" value="1"/>
</dbReference>
<sequence>MHRSMTNKLNRKRRQEIAEETVAILRAGRYVAPSGREVDVERAIGDAIAGTTLHTPERPPPRAIPSARPTIITVANETTLAGARRLHDEGRRVAALVFGSARNPGGGFLGGSEAQEESLARASALYACEEGSPFYQHHRARRDPSYSHHVIHAPDVPVLRDDAGTLLEAPWPCSFLVAAAPNRRELDPDEDTAPVMAERIARILDVAAAHEHRALVLGAFGCGVFRNDPIEVAGLFASALEGSHAGVFDVVRFSVLDTSEEGATFRAFAARFDRA</sequence>
<evidence type="ECO:0000259" key="1">
    <source>
        <dbReference type="Pfam" id="PF10021"/>
    </source>
</evidence>
<dbReference type="Proteomes" id="UP000034883">
    <property type="component" value="Chromosome"/>
</dbReference>
<reference evidence="2 3" key="1">
    <citation type="submission" date="2015-03" db="EMBL/GenBank/DDBJ databases">
        <title>Genome assembly of Sandaracinus amylolyticus DSM 53668.</title>
        <authorList>
            <person name="Sharma G."/>
            <person name="Subramanian S."/>
        </authorList>
    </citation>
    <scope>NUCLEOTIDE SEQUENCE [LARGE SCALE GENOMIC DNA]</scope>
    <source>
        <strain evidence="2 3">DSM 53668</strain>
    </source>
</reference>
<proteinExistence type="predicted"/>
<dbReference type="PIRSF" id="PIRSF014899">
    <property type="entry name" value="UCP014899"/>
    <property type="match status" value="1"/>
</dbReference>
<keyword evidence="3" id="KW-1185">Reference proteome</keyword>
<dbReference type="Pfam" id="PF10021">
    <property type="entry name" value="PARG_cat_microb"/>
    <property type="match status" value="1"/>
</dbReference>
<organism evidence="2 3">
    <name type="scientific">Sandaracinus amylolyticus</name>
    <dbReference type="NCBI Taxonomy" id="927083"/>
    <lineage>
        <taxon>Bacteria</taxon>
        <taxon>Pseudomonadati</taxon>
        <taxon>Myxococcota</taxon>
        <taxon>Polyangia</taxon>
        <taxon>Polyangiales</taxon>
        <taxon>Sandaracinaceae</taxon>
        <taxon>Sandaracinus</taxon>
    </lineage>
</organism>
<feature type="domain" description="Microbial-type PARG catalytic" evidence="1">
    <location>
        <begin position="18"/>
        <end position="161"/>
    </location>
</feature>
<evidence type="ECO:0000313" key="2">
    <source>
        <dbReference type="EMBL" id="AKF04787.1"/>
    </source>
</evidence>
<dbReference type="InterPro" id="IPR019261">
    <property type="entry name" value="PARG_cat_microbial"/>
</dbReference>
<evidence type="ECO:0000313" key="3">
    <source>
        <dbReference type="Proteomes" id="UP000034883"/>
    </source>
</evidence>
<dbReference type="KEGG" id="samy:DB32_001936"/>
<dbReference type="STRING" id="927083.DB32_001936"/>
<gene>
    <name evidence="2" type="ORF">DB32_001936</name>
</gene>
<dbReference type="Gene3D" id="3.40.220.10">
    <property type="entry name" value="Leucine Aminopeptidase, subunit E, domain 1"/>
    <property type="match status" value="1"/>
</dbReference>
<dbReference type="InterPro" id="IPR012664">
    <property type="entry name" value="CHP02452"/>
</dbReference>
<dbReference type="PANTHER" id="PTHR35596:SF1">
    <property type="entry name" value="MICROBIAL-TYPE PARG CATALYTIC DOMAIN-CONTAINING PROTEIN"/>
    <property type="match status" value="1"/>
</dbReference>
<dbReference type="EMBL" id="CP011125">
    <property type="protein sequence ID" value="AKF04787.1"/>
    <property type="molecule type" value="Genomic_DNA"/>
</dbReference>
<dbReference type="InterPro" id="IPR043472">
    <property type="entry name" value="Macro_dom-like"/>
</dbReference>
<dbReference type="NCBIfam" id="TIGR02452">
    <property type="entry name" value="TIGR02452 family protein"/>
    <property type="match status" value="1"/>
</dbReference>
<dbReference type="PANTHER" id="PTHR35596">
    <property type="entry name" value="DUF2263 DOMAIN-CONTAINING PROTEIN"/>
    <property type="match status" value="1"/>
</dbReference>
<accession>A0A0F6W133</accession>
<name>A0A0F6W133_9BACT</name>